<organism evidence="1 2">
    <name type="scientific">Elysia marginata</name>
    <dbReference type="NCBI Taxonomy" id="1093978"/>
    <lineage>
        <taxon>Eukaryota</taxon>
        <taxon>Metazoa</taxon>
        <taxon>Spiralia</taxon>
        <taxon>Lophotrochozoa</taxon>
        <taxon>Mollusca</taxon>
        <taxon>Gastropoda</taxon>
        <taxon>Heterobranchia</taxon>
        <taxon>Euthyneura</taxon>
        <taxon>Panpulmonata</taxon>
        <taxon>Sacoglossa</taxon>
        <taxon>Placobranchoidea</taxon>
        <taxon>Plakobranchidae</taxon>
        <taxon>Elysia</taxon>
    </lineage>
</organism>
<dbReference type="EMBL" id="BMAT01004577">
    <property type="protein sequence ID" value="GFR76074.1"/>
    <property type="molecule type" value="Genomic_DNA"/>
</dbReference>
<evidence type="ECO:0000313" key="1">
    <source>
        <dbReference type="EMBL" id="GFR76074.1"/>
    </source>
</evidence>
<proteinExistence type="predicted"/>
<sequence>MTAIKRNEKMHTSLLLEAFFFFFADDCALMTHKSDDLKTLLSVFPKVSRDFGLTISLGQIVRSDFNRHPLQRRAANHHVESFTYMYPYLESIMVSDGFLDKELAVRISKACQSFGGLDKLSFETIECQHGKKTQGVQLHCGLMWDCKA</sequence>
<keyword evidence="2" id="KW-1185">Reference proteome</keyword>
<dbReference type="AlphaFoldDB" id="A0AAV4FSU0"/>
<dbReference type="Proteomes" id="UP000762676">
    <property type="component" value="Unassembled WGS sequence"/>
</dbReference>
<evidence type="ECO:0000313" key="2">
    <source>
        <dbReference type="Proteomes" id="UP000762676"/>
    </source>
</evidence>
<comment type="caution">
    <text evidence="1">The sequence shown here is derived from an EMBL/GenBank/DDBJ whole genome shotgun (WGS) entry which is preliminary data.</text>
</comment>
<protein>
    <recommendedName>
        <fullName evidence="3">Reverse transcriptase domain-containing protein</fullName>
    </recommendedName>
</protein>
<reference evidence="1 2" key="1">
    <citation type="journal article" date="2021" name="Elife">
        <title>Chloroplast acquisition without the gene transfer in kleptoplastic sea slugs, Plakobranchus ocellatus.</title>
        <authorList>
            <person name="Maeda T."/>
            <person name="Takahashi S."/>
            <person name="Yoshida T."/>
            <person name="Shimamura S."/>
            <person name="Takaki Y."/>
            <person name="Nagai Y."/>
            <person name="Toyoda A."/>
            <person name="Suzuki Y."/>
            <person name="Arimoto A."/>
            <person name="Ishii H."/>
            <person name="Satoh N."/>
            <person name="Nishiyama T."/>
            <person name="Hasebe M."/>
            <person name="Maruyama T."/>
            <person name="Minagawa J."/>
            <person name="Obokata J."/>
            <person name="Shigenobu S."/>
        </authorList>
    </citation>
    <scope>NUCLEOTIDE SEQUENCE [LARGE SCALE GENOMIC DNA]</scope>
</reference>
<gene>
    <name evidence="1" type="ORF">ElyMa_002203300</name>
</gene>
<name>A0AAV4FSU0_9GAST</name>
<evidence type="ECO:0008006" key="3">
    <source>
        <dbReference type="Google" id="ProtNLM"/>
    </source>
</evidence>
<accession>A0AAV4FSU0</accession>